<dbReference type="SUPFAM" id="SSF52540">
    <property type="entry name" value="P-loop containing nucleoside triphosphate hydrolases"/>
    <property type="match status" value="2"/>
</dbReference>
<dbReference type="PANTHER" id="PTHR13710">
    <property type="entry name" value="DNA HELICASE RECQ FAMILY MEMBER"/>
    <property type="match status" value="1"/>
</dbReference>
<dbReference type="Pfam" id="PF00580">
    <property type="entry name" value="UvrD-helicase"/>
    <property type="match status" value="1"/>
</dbReference>
<feature type="domain" description="Helicase ATP-binding" evidence="11">
    <location>
        <begin position="1160"/>
        <end position="1340"/>
    </location>
</feature>
<evidence type="ECO:0000256" key="1">
    <source>
        <dbReference type="ARBA" id="ARBA00005446"/>
    </source>
</evidence>
<protein>
    <recommendedName>
        <fullName evidence="9">DNA 3'-5' helicase</fullName>
        <ecNumber evidence="9">5.6.2.4</ecNumber>
    </recommendedName>
</protein>
<reference evidence="14" key="1">
    <citation type="submission" date="2024-07" db="EMBL/GenBank/DDBJ databases">
        <authorList>
            <person name="Kim Y.J."/>
            <person name="Jeong J.Y."/>
        </authorList>
    </citation>
    <scope>NUCLEOTIDE SEQUENCE</scope>
    <source>
        <strain evidence="14">GIHE-MW2</strain>
    </source>
</reference>
<keyword evidence="6" id="KW-0238">DNA-binding</keyword>
<dbReference type="Pfam" id="PF00271">
    <property type="entry name" value="Helicase_C"/>
    <property type="match status" value="1"/>
</dbReference>
<evidence type="ECO:0000256" key="8">
    <source>
        <dbReference type="ARBA" id="ARBA00034617"/>
    </source>
</evidence>
<dbReference type="EMBL" id="CP159837">
    <property type="protein sequence ID" value="XCM39492.1"/>
    <property type="molecule type" value="Genomic_DNA"/>
</dbReference>
<dbReference type="InterPro" id="IPR012337">
    <property type="entry name" value="RNaseH-like_sf"/>
</dbReference>
<dbReference type="InterPro" id="IPR014001">
    <property type="entry name" value="Helicase_ATP-bd"/>
</dbReference>
<feature type="binding site" evidence="10">
    <location>
        <begin position="1173"/>
        <end position="1180"/>
    </location>
    <ligand>
        <name>ATP</name>
        <dbReference type="ChEBI" id="CHEBI:30616"/>
    </ligand>
</feature>
<evidence type="ECO:0000256" key="7">
    <source>
        <dbReference type="ARBA" id="ARBA00023235"/>
    </source>
</evidence>
<proteinExistence type="inferred from homology"/>
<evidence type="ECO:0000256" key="4">
    <source>
        <dbReference type="ARBA" id="ARBA00022806"/>
    </source>
</evidence>
<evidence type="ECO:0000256" key="2">
    <source>
        <dbReference type="ARBA" id="ARBA00022741"/>
    </source>
</evidence>
<dbReference type="GO" id="GO:0043138">
    <property type="term" value="F:3'-5' DNA helicase activity"/>
    <property type="evidence" value="ECO:0007669"/>
    <property type="project" value="UniProtKB-EC"/>
</dbReference>
<evidence type="ECO:0000256" key="6">
    <source>
        <dbReference type="ARBA" id="ARBA00023125"/>
    </source>
</evidence>
<dbReference type="GO" id="GO:0006310">
    <property type="term" value="P:DNA recombination"/>
    <property type="evidence" value="ECO:0007669"/>
    <property type="project" value="InterPro"/>
</dbReference>
<evidence type="ECO:0000259" key="11">
    <source>
        <dbReference type="PROSITE" id="PS51192"/>
    </source>
</evidence>
<dbReference type="PROSITE" id="PS51198">
    <property type="entry name" value="UVRD_HELICASE_ATP_BIND"/>
    <property type="match status" value="1"/>
</dbReference>
<keyword evidence="4 10" id="KW-0347">Helicase</keyword>
<keyword evidence="3 10" id="KW-0378">Hydrolase</keyword>
<organism evidence="14">
    <name type="scientific">Planktothricoides raciborskii GIHE-MW2</name>
    <dbReference type="NCBI Taxonomy" id="2792601"/>
    <lineage>
        <taxon>Bacteria</taxon>
        <taxon>Bacillati</taxon>
        <taxon>Cyanobacteriota</taxon>
        <taxon>Cyanophyceae</taxon>
        <taxon>Oscillatoriophycideae</taxon>
        <taxon>Oscillatoriales</taxon>
        <taxon>Oscillatoriaceae</taxon>
        <taxon>Planktothricoides</taxon>
    </lineage>
</organism>
<feature type="domain" description="UvrD-like helicase ATP-binding" evidence="13">
    <location>
        <begin position="1152"/>
        <end position="1378"/>
    </location>
</feature>
<dbReference type="GO" id="GO:0003677">
    <property type="term" value="F:DNA binding"/>
    <property type="evidence" value="ECO:0007669"/>
    <property type="project" value="UniProtKB-KW"/>
</dbReference>
<accession>A0AAU8JL50</accession>
<dbReference type="Gene3D" id="3.40.50.300">
    <property type="entry name" value="P-loop containing nucleotide triphosphate hydrolases"/>
    <property type="match status" value="5"/>
</dbReference>
<dbReference type="GO" id="GO:0006281">
    <property type="term" value="P:DNA repair"/>
    <property type="evidence" value="ECO:0007669"/>
    <property type="project" value="TreeGrafter"/>
</dbReference>
<dbReference type="InterPro" id="IPR004589">
    <property type="entry name" value="DNA_helicase_ATP-dep_RecQ"/>
</dbReference>
<evidence type="ECO:0000256" key="9">
    <source>
        <dbReference type="ARBA" id="ARBA00034808"/>
    </source>
</evidence>
<name>A0AAU8JL50_9CYAN</name>
<gene>
    <name evidence="14" type="ORF">ABWT76_002428</name>
</gene>
<dbReference type="PROSITE" id="PS51192">
    <property type="entry name" value="HELICASE_ATP_BIND_1"/>
    <property type="match status" value="2"/>
</dbReference>
<dbReference type="GO" id="GO:0005737">
    <property type="term" value="C:cytoplasm"/>
    <property type="evidence" value="ECO:0007669"/>
    <property type="project" value="TreeGrafter"/>
</dbReference>
<dbReference type="InterPro" id="IPR001650">
    <property type="entry name" value="Helicase_C-like"/>
</dbReference>
<dbReference type="PROSITE" id="PS51194">
    <property type="entry name" value="HELICASE_CTER"/>
    <property type="match status" value="1"/>
</dbReference>
<feature type="domain" description="Helicase C-terminal" evidence="12">
    <location>
        <begin position="587"/>
        <end position="735"/>
    </location>
</feature>
<dbReference type="Gene3D" id="3.30.420.10">
    <property type="entry name" value="Ribonuclease H-like superfamily/Ribonuclease H"/>
    <property type="match status" value="1"/>
</dbReference>
<dbReference type="GO" id="GO:0043590">
    <property type="term" value="C:bacterial nucleoid"/>
    <property type="evidence" value="ECO:0007669"/>
    <property type="project" value="TreeGrafter"/>
</dbReference>
<evidence type="ECO:0000259" key="13">
    <source>
        <dbReference type="PROSITE" id="PS51198"/>
    </source>
</evidence>
<evidence type="ECO:0000256" key="5">
    <source>
        <dbReference type="ARBA" id="ARBA00022840"/>
    </source>
</evidence>
<sequence length="1786" mass="205061">MNQCNLQEAAQQGDVNAIATLTNLQLEPKAITAKIILKEGCLQVMLESPAVPDREGLLDFLLTYLMELEIKNITKFKFYGKQTDTFDFAWQQEVDLEAPLDQSQTIVEREKLLDSAYLYVDLEVNSQGNIYSIGWHNSQAENLATEDLEPAYKSLIEFKESGCSICGHNFRRFDYSYLIKEQPDLASWLVIDTLELSILAFPLARSHKLEKDYKQSEFAVNNPLEDARATKELLDRIIEALLEKPLALQQAYSWLLTCGTEESDRAYQQFFHILGLEVKESPKLADIPKEAIANLDPDYLQQFWSESATKDFDRRLCMAALIAGNYESNTTESERVFSGWLTHLPGFQETWEGAKLLPDYQSCLTRFGIENFRGKQEEAVKDILRGKRPLVIMPTGSGKSVCYQIPALMLFERQQALTVVISPLQALMADQVKDLENQGLNFCTFINGNLSVKERSQRLKQLRSSDTYGLLYISPEQLRSPSIRLLLQERLPSLWVIDEAHCMSQWGHDFRPDYRYIPKFIQELYQKQPLPLIALMTATARTTVQEDISQLFAEYNLALGSLISESKTRENLDYRVIPVTGNKDRLLIQEVQNFLRQGGCVLVYTTTRNKAENLAKLLNDQNIDARYYHGQLGKTEKEEVLQAFKTGELNIVVATCAFGMGINRPDVRAVIHHTISANLEGYIQETGRAGRDGKPASCTLLFDENDAEIIFSMQSQNQLNETDLKNIFISLRNIRDRIYGNPSDDWFLVTVNEIVQTSDLDEKFANNDQYREIKIKVALQYLEKFGLVERSENLSAYVQFELVEKTEEASHRKFEEYSQGKNLPKPQIKLFKNLISAMHLAKDYCYQQDQPVLFERLSDDSGIDPQELPRRIRELKKAEVCSAKIPLSFLLTKEVKGDALINYNRLCQQEDQLLDALLEIQGERESIQVNLRSLASRIDPDRSKKIRATNLRDILEGWHTQKWVSLTKLNRDLLYLNKIDVVVDRLDDHRTLASTVIEVLYQKLFGKKGARLRVEYELEELLNDVNQQTFLRRTDEAELSAVLRWLHQRKIIRMADGANLFHQALKIRMIKGGKETSISSGYRQIKAYYDQQNRRTQIMLKYGQTQTPTARQKLVDDYFCLSEKKFNQTYPDLSGEVAKLPVTEGDYNRIMGDLNSSQKEIVLAEDPAILVIAGPGSGKTWTIVRRIAYLVKVKRVDPDRILVLAYNRNAVRELRSRLQDIVGAIATRLRVYTFHGLALALLGYTLGENQGQKRLTRDEDFQQLIKEACDLMEFGDESEESDLADIKARRIQLLGNVEYIFVDEYQDVAEEEYRLIQLIAGLGDSEDESRSVQINLCVIGDDDQNLYEFRNTSVKYIQQFADEYQAKRFLLTENYRSTEPIIAAANHLISYNSNRCKQNPEEQVRINSQRQGQGGLPVSNFIFQDSLSQAVWVTEQIFSWIQEGIPANDIAVLAREWDSLDPMRLLLERKGIATYALKGGGEIKLVRNRVTCQLIEELNKNERTPILSPQESVQDWFKACFTDWNRSLEEPTVKTLLKIASDLDLERGYSSENEASNEALPISFGEIVMALLEFNKSDVFLDENAVLFTTCHGAKGLQFRKVILLCDRFKTFAKEIYSERRVFYVAMTRAKEQLILCSTNSNQFIQETDVSSQTINLELENLPTANLPQQIIYIDMTPRDVNLSYGVNPKQQEIVKNLREGDRLQMQVNRYGNSWAIFTQHGEEIGNLSRGATETLKKQEIQPNQFEFQPGDVTVKSIYRHFKIDDITGEIQEDWFVVIPKIRICR</sequence>
<comment type="catalytic activity">
    <reaction evidence="8">
        <text>Couples ATP hydrolysis with the unwinding of duplex DNA by translocating in the 3'-5' direction.</text>
        <dbReference type="EC" id="5.6.2.4"/>
    </reaction>
</comment>
<comment type="similarity">
    <text evidence="1">Belongs to the helicase family. RecQ subfamily.</text>
</comment>
<dbReference type="GO" id="GO:0016787">
    <property type="term" value="F:hydrolase activity"/>
    <property type="evidence" value="ECO:0007669"/>
    <property type="project" value="UniProtKB-UniRule"/>
</dbReference>
<dbReference type="InterPro" id="IPR011545">
    <property type="entry name" value="DEAD/DEAH_box_helicase_dom"/>
</dbReference>
<dbReference type="GO" id="GO:0005524">
    <property type="term" value="F:ATP binding"/>
    <property type="evidence" value="ECO:0007669"/>
    <property type="project" value="UniProtKB-UniRule"/>
</dbReference>
<dbReference type="InterPro" id="IPR014017">
    <property type="entry name" value="DNA_helicase_UvrD-like_C"/>
</dbReference>
<keyword evidence="5 10" id="KW-0067">ATP-binding</keyword>
<evidence type="ECO:0000313" key="14">
    <source>
        <dbReference type="EMBL" id="XCM39492.1"/>
    </source>
</evidence>
<keyword evidence="7" id="KW-0413">Isomerase</keyword>
<dbReference type="PANTHER" id="PTHR13710:SF105">
    <property type="entry name" value="ATP-DEPENDENT DNA HELICASE Q1"/>
    <property type="match status" value="1"/>
</dbReference>
<dbReference type="GO" id="GO:0009378">
    <property type="term" value="F:four-way junction helicase activity"/>
    <property type="evidence" value="ECO:0007669"/>
    <property type="project" value="TreeGrafter"/>
</dbReference>
<dbReference type="InterPro" id="IPR027417">
    <property type="entry name" value="P-loop_NTPase"/>
</dbReference>
<evidence type="ECO:0000259" key="12">
    <source>
        <dbReference type="PROSITE" id="PS51194"/>
    </source>
</evidence>
<dbReference type="SMART" id="SM00487">
    <property type="entry name" value="DEXDc"/>
    <property type="match status" value="1"/>
</dbReference>
<dbReference type="SUPFAM" id="SSF53098">
    <property type="entry name" value="Ribonuclease H-like"/>
    <property type="match status" value="1"/>
</dbReference>
<dbReference type="GO" id="GO:0030894">
    <property type="term" value="C:replisome"/>
    <property type="evidence" value="ECO:0007669"/>
    <property type="project" value="TreeGrafter"/>
</dbReference>
<dbReference type="Pfam" id="PF00270">
    <property type="entry name" value="DEAD"/>
    <property type="match status" value="1"/>
</dbReference>
<dbReference type="RefSeq" id="WP_054466957.1">
    <property type="nucleotide sequence ID" value="NZ_CP159837.1"/>
</dbReference>
<dbReference type="InterPro" id="IPR014016">
    <property type="entry name" value="UvrD-like_ATP-bd"/>
</dbReference>
<dbReference type="CDD" id="cd17932">
    <property type="entry name" value="DEXQc_UvrD"/>
    <property type="match status" value="1"/>
</dbReference>
<dbReference type="SMART" id="SM00490">
    <property type="entry name" value="HELICc"/>
    <property type="match status" value="1"/>
</dbReference>
<dbReference type="InterPro" id="IPR036397">
    <property type="entry name" value="RNaseH_sf"/>
</dbReference>
<evidence type="ECO:0000256" key="10">
    <source>
        <dbReference type="PROSITE-ProRule" id="PRU00560"/>
    </source>
</evidence>
<dbReference type="NCBIfam" id="TIGR00614">
    <property type="entry name" value="recQ_fam"/>
    <property type="match status" value="1"/>
</dbReference>
<feature type="domain" description="Helicase ATP-binding" evidence="11">
    <location>
        <begin position="380"/>
        <end position="558"/>
    </location>
</feature>
<dbReference type="EC" id="5.6.2.4" evidence="9"/>
<keyword evidence="2 10" id="KW-0547">Nucleotide-binding</keyword>
<dbReference type="Pfam" id="PF13361">
    <property type="entry name" value="UvrD_C"/>
    <property type="match status" value="2"/>
</dbReference>
<evidence type="ECO:0000256" key="3">
    <source>
        <dbReference type="ARBA" id="ARBA00022801"/>
    </source>
</evidence>